<dbReference type="Proteomes" id="UP001451303">
    <property type="component" value="Unassembled WGS sequence"/>
</dbReference>
<reference evidence="1 2" key="1">
    <citation type="submission" date="2023-09" db="EMBL/GenBank/DDBJ databases">
        <title>Multi-omics analysis of a traditional fermented food reveals byproduct-associated fungal strains for waste-to-food upcycling.</title>
        <authorList>
            <consortium name="Lawrence Berkeley National Laboratory"/>
            <person name="Rekdal V.M."/>
            <person name="Villalobos-Escobedo J.M."/>
            <person name="Rodriguez-Valeron N."/>
            <person name="Garcia M.O."/>
            <person name="Vasquez D.P."/>
            <person name="Damayanti I."/>
            <person name="Sorensen P.M."/>
            <person name="Baidoo E.E."/>
            <person name="De Carvalho A.C."/>
            <person name="Riley R."/>
            <person name="Lipzen A."/>
            <person name="He G."/>
            <person name="Yan M."/>
            <person name="Haridas S."/>
            <person name="Daum C."/>
            <person name="Yoshinaga Y."/>
            <person name="Ng V."/>
            <person name="Grigoriev I.V."/>
            <person name="Munk R."/>
            <person name="Nuraida L."/>
            <person name="Wijaya C.H."/>
            <person name="Morales P.-C."/>
            <person name="Keasling J.D."/>
        </authorList>
    </citation>
    <scope>NUCLEOTIDE SEQUENCE [LARGE SCALE GENOMIC DNA]</scope>
    <source>
        <strain evidence="1 2">FGSC 2613</strain>
    </source>
</reference>
<protein>
    <submittedName>
        <fullName evidence="1">Uncharacterized protein</fullName>
    </submittedName>
</protein>
<dbReference type="EMBL" id="JAVLET010000004">
    <property type="protein sequence ID" value="KAL0470712.1"/>
    <property type="molecule type" value="Genomic_DNA"/>
</dbReference>
<keyword evidence="2" id="KW-1185">Reference proteome</keyword>
<accession>A0ABR3DEB5</accession>
<gene>
    <name evidence="1" type="ORF">QR685DRAFT_524400</name>
</gene>
<sequence length="243" mass="26443">MRGDFALVPRLPLDHYQRICEQLTDKTADDLDLEFDHSSLGSGRTSTDSAWPSCGAPTFPFLEFALLFGLRLTRFSSLLSLSMPGSPAGVGAVSKGTEPNISGQRMFGVHKCYARQLQFLGTCGGDCNTKQLWRILSTFNLLSPPSRVVIVYGGWISSTCGVNPVVTDAVMLWRAMFAPASVSPIDRSDQARVEALNSLAVRGVAGVSQDPRPPPEETMLLGCFRLVLDDVSTRRSLSISTWL</sequence>
<organism evidence="1 2">
    <name type="scientific">Neurospora intermedia</name>
    <dbReference type="NCBI Taxonomy" id="5142"/>
    <lineage>
        <taxon>Eukaryota</taxon>
        <taxon>Fungi</taxon>
        <taxon>Dikarya</taxon>
        <taxon>Ascomycota</taxon>
        <taxon>Pezizomycotina</taxon>
        <taxon>Sordariomycetes</taxon>
        <taxon>Sordariomycetidae</taxon>
        <taxon>Sordariales</taxon>
        <taxon>Sordariaceae</taxon>
        <taxon>Neurospora</taxon>
    </lineage>
</organism>
<evidence type="ECO:0000313" key="1">
    <source>
        <dbReference type="EMBL" id="KAL0470712.1"/>
    </source>
</evidence>
<comment type="caution">
    <text evidence="1">The sequence shown here is derived from an EMBL/GenBank/DDBJ whole genome shotgun (WGS) entry which is preliminary data.</text>
</comment>
<name>A0ABR3DEB5_NEUIN</name>
<evidence type="ECO:0000313" key="2">
    <source>
        <dbReference type="Proteomes" id="UP001451303"/>
    </source>
</evidence>
<proteinExistence type="predicted"/>